<evidence type="ECO:0000313" key="1">
    <source>
        <dbReference type="EMBL" id="ADI02543.1"/>
    </source>
</evidence>
<evidence type="ECO:0000313" key="2">
    <source>
        <dbReference type="Proteomes" id="UP000000378"/>
    </source>
</evidence>
<gene>
    <name evidence="1" type="ordered locus">Slip_1788</name>
</gene>
<accession>D7CPA8</accession>
<keyword evidence="2" id="KW-1185">Reference proteome</keyword>
<name>D7CPA8_SYNLT</name>
<organism evidence="1 2">
    <name type="scientific">Syntrophothermus lipocalidus (strain DSM 12680 / TGB-C1)</name>
    <dbReference type="NCBI Taxonomy" id="643648"/>
    <lineage>
        <taxon>Bacteria</taxon>
        <taxon>Bacillati</taxon>
        <taxon>Bacillota</taxon>
        <taxon>Clostridia</taxon>
        <taxon>Eubacteriales</taxon>
        <taxon>Syntrophomonadaceae</taxon>
        <taxon>Syntrophothermus</taxon>
    </lineage>
</organism>
<reference evidence="1 2" key="2">
    <citation type="journal article" date="2010" name="Stand. Genomic Sci.">
        <title>Complete genome sequence of Syntrophothermus lipocalidus type strain (TGB-C1).</title>
        <authorList>
            <person name="Djao O.D."/>
            <person name="Zhang X."/>
            <person name="Lucas S."/>
            <person name="Lapidus A."/>
            <person name="Del Rio T.G."/>
            <person name="Nolan M."/>
            <person name="Tice H."/>
            <person name="Cheng J.F."/>
            <person name="Han C."/>
            <person name="Tapia R."/>
            <person name="Goodwin L."/>
            <person name="Pitluck S."/>
            <person name="Liolios K."/>
            <person name="Ivanova N."/>
            <person name="Mavromatis K."/>
            <person name="Mikhailova N."/>
            <person name="Ovchinnikova G."/>
            <person name="Pati A."/>
            <person name="Brambilla E."/>
            <person name="Chen A."/>
            <person name="Palaniappan K."/>
            <person name="Land M."/>
            <person name="Hauser L."/>
            <person name="Chang Y.J."/>
            <person name="Jeffries C.D."/>
            <person name="Rohde M."/>
            <person name="Sikorski J."/>
            <person name="Spring S."/>
            <person name="Goker M."/>
            <person name="Detter J.C."/>
            <person name="Woyke T."/>
            <person name="Bristow J."/>
            <person name="Eisen J.A."/>
            <person name="Markowitz V."/>
            <person name="Hugenholtz P."/>
            <person name="Kyrpides N.C."/>
            <person name="Klenk H.P."/>
        </authorList>
    </citation>
    <scope>NUCLEOTIDE SEQUENCE [LARGE SCALE GENOMIC DNA]</scope>
    <source>
        <strain evidence="2">DSM 12680 / TGB-C1</strain>
    </source>
</reference>
<dbReference type="EMBL" id="CP002048">
    <property type="protein sequence ID" value="ADI02543.1"/>
    <property type="molecule type" value="Genomic_DNA"/>
</dbReference>
<dbReference type="HOGENOM" id="CLU_3318240_0_0_9"/>
<dbReference type="Proteomes" id="UP000000378">
    <property type="component" value="Chromosome"/>
</dbReference>
<dbReference type="KEGG" id="slp:Slip_1788"/>
<sequence>MQLKLKRNLHGITVIVRETYERQVFCPENGIRGFYFGDD</sequence>
<proteinExistence type="predicted"/>
<protein>
    <submittedName>
        <fullName evidence="1">Uncharacterized protein</fullName>
    </submittedName>
</protein>
<reference evidence="2" key="1">
    <citation type="journal article" date="2010" name="Stand. Genomic Sci.">
        <title>Complete genome sequence of Syntrophothermus lipocalidus type strain (TGB-C1T).</title>
        <authorList>
            <consortium name="US DOE Joint Genome Institute (JGI-PGF)"/>
            <person name="Djao O."/>
            <person name="Zhang X."/>
            <person name="Lucas S."/>
            <person name="Lapidus A."/>
            <person name="Glavina Del Rio T."/>
            <person name="Nolan M."/>
            <person name="Tice H."/>
            <person name="Cheng J."/>
            <person name="Han C."/>
            <person name="Tapia R."/>
            <person name="Goodwin L."/>
            <person name="Pitluck S."/>
            <person name="Liolios K."/>
            <person name="Ivanova N."/>
            <person name="Mavromatis K."/>
            <person name="Mikhailova N."/>
            <person name="Ovchinnikova G."/>
            <person name="Pati A."/>
            <person name="Brambilla E."/>
            <person name="Chen A."/>
            <person name="Palaniappan K."/>
            <person name="Land M."/>
            <person name="Hauser L."/>
            <person name="Chang Y."/>
            <person name="Jeffries C."/>
            <person name="Rohde M."/>
            <person name="Sikorski J."/>
            <person name="Spring S."/>
            <person name="Goker M."/>
            <person name="Detter J."/>
            <person name="Woyke T."/>
            <person name="Bristow J."/>
            <person name="Eisen J."/>
            <person name="Markowitz V."/>
            <person name="Hugenholtz P."/>
            <person name="Kyrpides N."/>
            <person name="Klenk H."/>
        </authorList>
    </citation>
    <scope>NUCLEOTIDE SEQUENCE [LARGE SCALE GENOMIC DNA]</scope>
    <source>
        <strain evidence="2">DSM 12680 / TGB-C1</strain>
    </source>
</reference>
<dbReference type="AlphaFoldDB" id="D7CPA8"/>